<protein>
    <recommendedName>
        <fullName evidence="5">Lipase helper protein</fullName>
    </recommendedName>
</protein>
<dbReference type="EMBL" id="CP139781">
    <property type="protein sequence ID" value="WRQ88238.1"/>
    <property type="molecule type" value="Genomic_DNA"/>
</dbReference>
<gene>
    <name evidence="3" type="ORF">K1X11_002390</name>
</gene>
<sequence length="433" mass="47035">MKTATVSSAGQSRLGLLLGLSLLANFALVAAVVFRRATPAPPTTPVLAPAAAPTAPESLPALQDEPATPDPFTADAHLWSRLDTTDPAELIQRLRAAGVPEEVVREFVWQRIHFTPENASEVQEAPYWLRRSRSTQAMDRLRAQRDPATGDRPDYALFRELFGASPNQGYSPGWKDVFAASTGMSLAANEKIAELNRAHNQAKQALQNRLRAVRDPAERAALLASLQTQFDDQLRVALSPADYAAYQQRANSGARLLQNRASGVSLTQGEFDVTARALQDLATAPSDLTPYRDSLTSLLGEEKYLALQQATTGDRRTNQLVERLGLSYDTATQIEALQKEINQRAAATIRDASLDAATRAARLEALTTEALEQLDALLPPEGVQAYRQTSGQWIDALTRLNPPPRPRTPNVPTDRQPVNAAPDTRLRAGGNGG</sequence>
<feature type="region of interest" description="Disordered" evidence="2">
    <location>
        <begin position="399"/>
        <end position="433"/>
    </location>
</feature>
<reference evidence="3 4" key="1">
    <citation type="submission" date="2023-12" db="EMBL/GenBank/DDBJ databases">
        <title>Description of an unclassified Opitutus bacterium of Verrucomicrobiota.</title>
        <authorList>
            <person name="Zhang D.-F."/>
        </authorList>
    </citation>
    <scope>NUCLEOTIDE SEQUENCE [LARGE SCALE GENOMIC DNA]</scope>
    <source>
        <strain evidence="3 4">WL0086</strain>
    </source>
</reference>
<accession>A0ABZ1CAI2</accession>
<keyword evidence="4" id="KW-1185">Reference proteome</keyword>
<evidence type="ECO:0000256" key="2">
    <source>
        <dbReference type="SAM" id="MobiDB-lite"/>
    </source>
</evidence>
<dbReference type="Proteomes" id="UP000738431">
    <property type="component" value="Chromosome"/>
</dbReference>
<keyword evidence="1" id="KW-0175">Coiled coil</keyword>
<evidence type="ECO:0000256" key="1">
    <source>
        <dbReference type="SAM" id="Coils"/>
    </source>
</evidence>
<dbReference type="RefSeq" id="WP_221028734.1">
    <property type="nucleotide sequence ID" value="NZ_CP139781.1"/>
</dbReference>
<organism evidence="3 4">
    <name type="scientific">Actomonas aquatica</name>
    <dbReference type="NCBI Taxonomy" id="2866162"/>
    <lineage>
        <taxon>Bacteria</taxon>
        <taxon>Pseudomonadati</taxon>
        <taxon>Verrucomicrobiota</taxon>
        <taxon>Opitutia</taxon>
        <taxon>Opitutales</taxon>
        <taxon>Opitutaceae</taxon>
        <taxon>Actomonas</taxon>
    </lineage>
</organism>
<evidence type="ECO:0000313" key="3">
    <source>
        <dbReference type="EMBL" id="WRQ88238.1"/>
    </source>
</evidence>
<name>A0ABZ1CAI2_9BACT</name>
<feature type="compositionally biased region" description="Low complexity" evidence="2">
    <location>
        <begin position="45"/>
        <end position="62"/>
    </location>
</feature>
<feature type="coiled-coil region" evidence="1">
    <location>
        <begin position="185"/>
        <end position="212"/>
    </location>
</feature>
<feature type="region of interest" description="Disordered" evidence="2">
    <location>
        <begin position="42"/>
        <end position="74"/>
    </location>
</feature>
<proteinExistence type="predicted"/>
<evidence type="ECO:0000313" key="4">
    <source>
        <dbReference type="Proteomes" id="UP000738431"/>
    </source>
</evidence>
<evidence type="ECO:0008006" key="5">
    <source>
        <dbReference type="Google" id="ProtNLM"/>
    </source>
</evidence>